<comment type="caution">
    <text evidence="1">The sequence shown here is derived from an EMBL/GenBank/DDBJ whole genome shotgun (WGS) entry which is preliminary data.</text>
</comment>
<organism evidence="1 2">
    <name type="scientific">Bauhinia variegata</name>
    <name type="common">Purple orchid tree</name>
    <name type="synonym">Phanera variegata</name>
    <dbReference type="NCBI Taxonomy" id="167791"/>
    <lineage>
        <taxon>Eukaryota</taxon>
        <taxon>Viridiplantae</taxon>
        <taxon>Streptophyta</taxon>
        <taxon>Embryophyta</taxon>
        <taxon>Tracheophyta</taxon>
        <taxon>Spermatophyta</taxon>
        <taxon>Magnoliopsida</taxon>
        <taxon>eudicotyledons</taxon>
        <taxon>Gunneridae</taxon>
        <taxon>Pentapetalae</taxon>
        <taxon>rosids</taxon>
        <taxon>fabids</taxon>
        <taxon>Fabales</taxon>
        <taxon>Fabaceae</taxon>
        <taxon>Cercidoideae</taxon>
        <taxon>Cercideae</taxon>
        <taxon>Bauhiniinae</taxon>
        <taxon>Bauhinia</taxon>
    </lineage>
</organism>
<protein>
    <submittedName>
        <fullName evidence="1">Uncharacterized protein</fullName>
    </submittedName>
</protein>
<reference evidence="1 2" key="1">
    <citation type="journal article" date="2022" name="DNA Res.">
        <title>Chromosomal-level genome assembly of the orchid tree Bauhinia variegata (Leguminosae; Cercidoideae) supports the allotetraploid origin hypothesis of Bauhinia.</title>
        <authorList>
            <person name="Zhong Y."/>
            <person name="Chen Y."/>
            <person name="Zheng D."/>
            <person name="Pang J."/>
            <person name="Liu Y."/>
            <person name="Luo S."/>
            <person name="Meng S."/>
            <person name="Qian L."/>
            <person name="Wei D."/>
            <person name="Dai S."/>
            <person name="Zhou R."/>
        </authorList>
    </citation>
    <scope>NUCLEOTIDE SEQUENCE [LARGE SCALE GENOMIC DNA]</scope>
    <source>
        <strain evidence="1">BV-YZ2020</strain>
    </source>
</reference>
<dbReference type="EMBL" id="CM039430">
    <property type="protein sequence ID" value="KAI4343902.1"/>
    <property type="molecule type" value="Genomic_DNA"/>
</dbReference>
<gene>
    <name evidence="1" type="ORF">L6164_011197</name>
</gene>
<dbReference type="Proteomes" id="UP000828941">
    <property type="component" value="Chromosome 5"/>
</dbReference>
<name>A0ACB9P507_BAUVA</name>
<keyword evidence="2" id="KW-1185">Reference proteome</keyword>
<evidence type="ECO:0000313" key="1">
    <source>
        <dbReference type="EMBL" id="KAI4343902.1"/>
    </source>
</evidence>
<accession>A0ACB9P507</accession>
<proteinExistence type="predicted"/>
<sequence>MSGRKIEPNVITFSTLIDGFCKIGNTQAAMEFVHRNGYQRSFNGLQPCRAGRERKVPFQKCQCAICGNVVNPCSLHGDIELGAVVHHKLLELEANNVGDSVAIPNIYANKGMWHKMILRNQIEQSRTPGCSSIEV</sequence>
<evidence type="ECO:0000313" key="2">
    <source>
        <dbReference type="Proteomes" id="UP000828941"/>
    </source>
</evidence>